<dbReference type="InParanoid" id="A0A409Y0E6"/>
<comment type="caution">
    <text evidence="1">The sequence shown here is derived from an EMBL/GenBank/DDBJ whole genome shotgun (WGS) entry which is preliminary data.</text>
</comment>
<dbReference type="AlphaFoldDB" id="A0A409Y0E6"/>
<dbReference type="STRING" id="231916.A0A409Y0E6"/>
<reference evidence="1 2" key="1">
    <citation type="journal article" date="2018" name="Evol. Lett.">
        <title>Horizontal gene cluster transfer increased hallucinogenic mushroom diversity.</title>
        <authorList>
            <person name="Reynolds H.T."/>
            <person name="Vijayakumar V."/>
            <person name="Gluck-Thaler E."/>
            <person name="Korotkin H.B."/>
            <person name="Matheny P.B."/>
            <person name="Slot J.C."/>
        </authorList>
    </citation>
    <scope>NUCLEOTIDE SEQUENCE [LARGE SCALE GENOMIC DNA]</scope>
    <source>
        <strain evidence="1 2">SRW20</strain>
    </source>
</reference>
<keyword evidence="2" id="KW-1185">Reference proteome</keyword>
<dbReference type="OrthoDB" id="3020126at2759"/>
<dbReference type="SUPFAM" id="SSF51197">
    <property type="entry name" value="Clavaminate synthase-like"/>
    <property type="match status" value="1"/>
</dbReference>
<name>A0A409Y0E6_9AGAR</name>
<organism evidence="1 2">
    <name type="scientific">Gymnopilus dilepis</name>
    <dbReference type="NCBI Taxonomy" id="231916"/>
    <lineage>
        <taxon>Eukaryota</taxon>
        <taxon>Fungi</taxon>
        <taxon>Dikarya</taxon>
        <taxon>Basidiomycota</taxon>
        <taxon>Agaricomycotina</taxon>
        <taxon>Agaricomycetes</taxon>
        <taxon>Agaricomycetidae</taxon>
        <taxon>Agaricales</taxon>
        <taxon>Agaricineae</taxon>
        <taxon>Hymenogastraceae</taxon>
        <taxon>Gymnopilus</taxon>
    </lineage>
</organism>
<dbReference type="Proteomes" id="UP000284706">
    <property type="component" value="Unassembled WGS sequence"/>
</dbReference>
<dbReference type="EMBL" id="NHYE01001366">
    <property type="protein sequence ID" value="PPQ96486.1"/>
    <property type="molecule type" value="Genomic_DNA"/>
</dbReference>
<sequence>MADPEDILQPLYPENHWIADLYREWSTSPISCVKATQTEGRAALETLAAYGRLLPSRPTTDSKLFEMQARMTAKEPVTVADMVGDLISSEHFTAVDMNSTREPKSIRKEEVLGSLVHFGNQNGEECISVLNVAAHTAQRRGVRYPADISPKKTDILHWNGTPQTRLDWVICPRGAITGSHIDEYTMRSWIWHWKGKKLWFAWPGSATNLEKYLSYLFNSTEEMNIARAIQEFENMEVLLLDDSDEGFS</sequence>
<protein>
    <recommendedName>
        <fullName evidence="3">JmjC domain-containing protein</fullName>
    </recommendedName>
</protein>
<accession>A0A409Y0E6</accession>
<evidence type="ECO:0008006" key="3">
    <source>
        <dbReference type="Google" id="ProtNLM"/>
    </source>
</evidence>
<gene>
    <name evidence="1" type="ORF">CVT26_010462</name>
</gene>
<proteinExistence type="predicted"/>
<evidence type="ECO:0000313" key="1">
    <source>
        <dbReference type="EMBL" id="PPQ96486.1"/>
    </source>
</evidence>
<evidence type="ECO:0000313" key="2">
    <source>
        <dbReference type="Proteomes" id="UP000284706"/>
    </source>
</evidence>